<evidence type="ECO:0000256" key="1">
    <source>
        <dbReference type="ARBA" id="ARBA00022801"/>
    </source>
</evidence>
<dbReference type="InterPro" id="IPR013736">
    <property type="entry name" value="Xaa-Pro_dipept_C"/>
</dbReference>
<evidence type="ECO:0000313" key="4">
    <source>
        <dbReference type="Proteomes" id="UP000225277"/>
    </source>
</evidence>
<protein>
    <recommendedName>
        <fullName evidence="2">Xaa-Pro dipeptidyl-peptidase C-terminal domain-containing protein</fullName>
    </recommendedName>
</protein>
<sequence length="560" mass="62491">MASSSLRRQPRGFFRGVSDRFFSWIFGFPPERCNFTTLPLRIPISNGLSRIELAADLYQPLRPDGVKPLGTILIRSPYGRGIPIVIPARAYAARGYQVLFVSSRGTFGSGGEFDPFVTELHDGKAVVEWMREQDWYTGTFATVGKSYLGFVQWALLCDPPEDLVAAVPAVSPHDFSRIIWGSGAFNLDVVRFGDVIVKQEKPLRCWDSLMSFWSTKFEGVFGSLPLAQAIQAHQRGETPWLERMLEKPDISDPYYAPMQLGQALERANIPILIITGWYDLLLEQSMEQYLRLKERGCKVALTVGPWTHLKSGLAPQMSRHGFDWIEEHLAGSEEASRFVPVEYFVTGAQEWRKAASFPPHTIPSTLYLHEGGKLLREPPSSESGISKFTFNPRQPTPTIGGNGSLSVKGSCNDTALAKRSDVLVFDSTPLFEDLEICGKPTIDLAHSTSSPFADVFVRISEVHEDGKSHNITETFKRLDPNRDEGVEVKLALNYCAHRFLRGKQIRVIVAGGNFPQYARNHGVKNEDNRGSETCAVEHILHHDAIRMSKVVLPVSSTILG</sequence>
<dbReference type="Pfam" id="PF02129">
    <property type="entry name" value="Peptidase_S15"/>
    <property type="match status" value="1"/>
</dbReference>
<dbReference type="Gene3D" id="3.40.50.1820">
    <property type="entry name" value="alpha/beta hydrolase"/>
    <property type="match status" value="1"/>
</dbReference>
<keyword evidence="1" id="KW-0378">Hydrolase</keyword>
<dbReference type="OrthoDB" id="416441at2759"/>
<dbReference type="EMBL" id="FJUY01000002">
    <property type="protein sequence ID" value="CZT16398.1"/>
    <property type="molecule type" value="Genomic_DNA"/>
</dbReference>
<dbReference type="SUPFAM" id="SSF53474">
    <property type="entry name" value="alpha/beta-Hydrolases"/>
    <property type="match status" value="1"/>
</dbReference>
<dbReference type="GO" id="GO:0008239">
    <property type="term" value="F:dipeptidyl-peptidase activity"/>
    <property type="evidence" value="ECO:0007669"/>
    <property type="project" value="InterPro"/>
</dbReference>
<dbReference type="GeneID" id="35597462"/>
<dbReference type="Gene3D" id="2.60.120.260">
    <property type="entry name" value="Galactose-binding domain-like"/>
    <property type="match status" value="1"/>
</dbReference>
<dbReference type="NCBIfam" id="TIGR00976">
    <property type="entry name" value="CocE_NonD"/>
    <property type="match status" value="1"/>
</dbReference>
<dbReference type="SMART" id="SM00939">
    <property type="entry name" value="PepX_C"/>
    <property type="match status" value="1"/>
</dbReference>
<dbReference type="InterPro" id="IPR000383">
    <property type="entry name" value="Xaa-Pro-like_dom"/>
</dbReference>
<dbReference type="InterPro" id="IPR005674">
    <property type="entry name" value="CocE/Ser_esterase"/>
</dbReference>
<organism evidence="3 4">
    <name type="scientific">Ramularia collo-cygni</name>
    <dbReference type="NCBI Taxonomy" id="112498"/>
    <lineage>
        <taxon>Eukaryota</taxon>
        <taxon>Fungi</taxon>
        <taxon>Dikarya</taxon>
        <taxon>Ascomycota</taxon>
        <taxon>Pezizomycotina</taxon>
        <taxon>Dothideomycetes</taxon>
        <taxon>Dothideomycetidae</taxon>
        <taxon>Mycosphaerellales</taxon>
        <taxon>Mycosphaerellaceae</taxon>
        <taxon>Ramularia</taxon>
    </lineage>
</organism>
<feature type="domain" description="Xaa-Pro dipeptidyl-peptidase C-terminal" evidence="2">
    <location>
        <begin position="322"/>
        <end position="551"/>
    </location>
</feature>
<evidence type="ECO:0000259" key="2">
    <source>
        <dbReference type="SMART" id="SM00939"/>
    </source>
</evidence>
<dbReference type="SUPFAM" id="SSF49785">
    <property type="entry name" value="Galactose-binding domain-like"/>
    <property type="match status" value="1"/>
</dbReference>
<dbReference type="STRING" id="112498.A0A2D3UQB5"/>
<proteinExistence type="predicted"/>
<keyword evidence="4" id="KW-1185">Reference proteome</keyword>
<accession>A0A2D3UQB5</accession>
<gene>
    <name evidence="3" type="ORF">RCC_02241</name>
</gene>
<dbReference type="AlphaFoldDB" id="A0A2D3UQB5"/>
<evidence type="ECO:0000313" key="3">
    <source>
        <dbReference type="EMBL" id="CZT16398.1"/>
    </source>
</evidence>
<dbReference type="Gene3D" id="1.10.3020.10">
    <property type="entry name" value="alpha-amino acid ester hydrolase ( Helical cap domain)"/>
    <property type="match status" value="1"/>
</dbReference>
<dbReference type="Proteomes" id="UP000225277">
    <property type="component" value="Unassembled WGS sequence"/>
</dbReference>
<dbReference type="InterPro" id="IPR029058">
    <property type="entry name" value="AB_hydrolase_fold"/>
</dbReference>
<dbReference type="InterPro" id="IPR008979">
    <property type="entry name" value="Galactose-bd-like_sf"/>
</dbReference>
<reference evidence="3 4" key="1">
    <citation type="submission" date="2016-03" db="EMBL/GenBank/DDBJ databases">
        <authorList>
            <person name="Ploux O."/>
        </authorList>
    </citation>
    <scope>NUCLEOTIDE SEQUENCE [LARGE SCALE GENOMIC DNA]</scope>
    <source>
        <strain evidence="3 4">URUG2</strain>
    </source>
</reference>
<dbReference type="RefSeq" id="XP_023623291.1">
    <property type="nucleotide sequence ID" value="XM_023767523.1"/>
</dbReference>
<name>A0A2D3UQB5_9PEZI</name>
<dbReference type="Pfam" id="PF08530">
    <property type="entry name" value="PepX_C"/>
    <property type="match status" value="1"/>
</dbReference>